<keyword evidence="2" id="KW-0121">Carboxypeptidase</keyword>
<dbReference type="EMBL" id="BAABRL010000002">
    <property type="protein sequence ID" value="GAA5494563.1"/>
    <property type="molecule type" value="Genomic_DNA"/>
</dbReference>
<name>A0ABP9UWF9_9BACT</name>
<protein>
    <submittedName>
        <fullName evidence="6">Stage V sporulation protein D</fullName>
    </submittedName>
</protein>
<dbReference type="Gene3D" id="3.30.450.330">
    <property type="match status" value="1"/>
</dbReference>
<evidence type="ECO:0000259" key="5">
    <source>
        <dbReference type="Pfam" id="PF03717"/>
    </source>
</evidence>
<accession>A0ABP9UWF9</accession>
<evidence type="ECO:0000256" key="3">
    <source>
        <dbReference type="ARBA" id="ARBA00023136"/>
    </source>
</evidence>
<dbReference type="InterPro" id="IPR050515">
    <property type="entry name" value="Beta-lactam/transpept"/>
</dbReference>
<dbReference type="Gene3D" id="3.40.710.10">
    <property type="entry name" value="DD-peptidase/beta-lactamase superfamily"/>
    <property type="match status" value="1"/>
</dbReference>
<evidence type="ECO:0000256" key="1">
    <source>
        <dbReference type="ARBA" id="ARBA00004370"/>
    </source>
</evidence>
<feature type="domain" description="Penicillin-binding protein transpeptidase" evidence="4">
    <location>
        <begin position="298"/>
        <end position="605"/>
    </location>
</feature>
<dbReference type="InterPro" id="IPR001460">
    <property type="entry name" value="PCN-bd_Tpept"/>
</dbReference>
<dbReference type="Pfam" id="PF03717">
    <property type="entry name" value="PBP_dimer"/>
    <property type="match status" value="1"/>
</dbReference>
<gene>
    <name evidence="6" type="primary">spoVD</name>
    <name evidence="6" type="ORF">Rhal01_00725</name>
</gene>
<keyword evidence="2" id="KW-0378">Hydrolase</keyword>
<sequence length="629" mass="69745">MDKTAQSRSLILCLVIVAGLSLLSVRLVNLQVVNRTLYAEKAGRSYERTYELMAERGVLLDRNDEIIARTIRTQSVMVDKYHLEDPRIAAKGLACRELMSDPEWNLWDAEKRKHKINIKSRKILAEMDATEIVSEHLEYAIDMLFRPLGMSREELKDKIGSLDSKPKDKIIYKDLPAELATLLDELISERYIQGFRFHESVKRYYTSPWLATHLTGYVDHEGNGMAGVERSLNEYLSGKNGYRKEMRDITGMVMPAHKGSTLPPKNGKNVKLTLDMGLQAICEEELDKGMAEFQGVKGCIVLMDPHTGEILAMASRPHFNLNNREGVAEYGFNYALQAIYEPGSTFKVIAAAAALNEGVANYDTEIFCHWGNMVDGKVRVPDHHPYGDLPVWKVLQKSSNPGAYTLAKMTGREKYFDYAAAFGFGKKTEVSLAGESQGLLRDTGNQVDFSRVSYGYAVSVTPLQIANAYCVLANGGKLMRPRIVKSIDTNAGIVIEERQSEVIRRVISEKTAADMRRALATVTQKGGTATRAAVPGFTAGGKTGTAVKNDPVNGGYLEGRYTVSFAGMLPAEDPAFVCVVVIDDPQTNEVKRYGGTIAAPIWRETAKRVAAHMNLIPTEPVQETVTRTQ</sequence>
<comment type="caution">
    <text evidence="6">The sequence shown here is derived from an EMBL/GenBank/DDBJ whole genome shotgun (WGS) entry which is preliminary data.</text>
</comment>
<evidence type="ECO:0000313" key="6">
    <source>
        <dbReference type="EMBL" id="GAA5494563.1"/>
    </source>
</evidence>
<evidence type="ECO:0000259" key="4">
    <source>
        <dbReference type="Pfam" id="PF00905"/>
    </source>
</evidence>
<evidence type="ECO:0000256" key="2">
    <source>
        <dbReference type="ARBA" id="ARBA00022645"/>
    </source>
</evidence>
<comment type="subcellular location">
    <subcellularLocation>
        <location evidence="1">Membrane</location>
    </subcellularLocation>
</comment>
<proteinExistence type="predicted"/>
<reference evidence="6 7" key="1">
    <citation type="submission" date="2024-02" db="EMBL/GenBank/DDBJ databases">
        <title>Rubritalea halochordaticola NBRC 107102.</title>
        <authorList>
            <person name="Ichikawa N."/>
            <person name="Katano-Makiyama Y."/>
            <person name="Hidaka K."/>
        </authorList>
    </citation>
    <scope>NUCLEOTIDE SEQUENCE [LARGE SCALE GENOMIC DNA]</scope>
    <source>
        <strain evidence="6 7">NBRC 107102</strain>
    </source>
</reference>
<dbReference type="RefSeq" id="WP_346187513.1">
    <property type="nucleotide sequence ID" value="NZ_BAABRL010000002.1"/>
</dbReference>
<evidence type="ECO:0000313" key="7">
    <source>
        <dbReference type="Proteomes" id="UP001424741"/>
    </source>
</evidence>
<dbReference type="InterPro" id="IPR005311">
    <property type="entry name" value="PBP_dimer"/>
</dbReference>
<dbReference type="Proteomes" id="UP001424741">
    <property type="component" value="Unassembled WGS sequence"/>
</dbReference>
<dbReference type="SUPFAM" id="SSF56601">
    <property type="entry name" value="beta-lactamase/transpeptidase-like"/>
    <property type="match status" value="1"/>
</dbReference>
<dbReference type="Gene3D" id="3.90.1310.10">
    <property type="entry name" value="Penicillin-binding protein 2a (Domain 2)"/>
    <property type="match status" value="1"/>
</dbReference>
<organism evidence="6 7">
    <name type="scientific">Rubritalea halochordaticola</name>
    <dbReference type="NCBI Taxonomy" id="714537"/>
    <lineage>
        <taxon>Bacteria</taxon>
        <taxon>Pseudomonadati</taxon>
        <taxon>Verrucomicrobiota</taxon>
        <taxon>Verrucomicrobiia</taxon>
        <taxon>Verrucomicrobiales</taxon>
        <taxon>Rubritaleaceae</taxon>
        <taxon>Rubritalea</taxon>
    </lineage>
</organism>
<dbReference type="InterPro" id="IPR012338">
    <property type="entry name" value="Beta-lactam/transpept-like"/>
</dbReference>
<dbReference type="InterPro" id="IPR036138">
    <property type="entry name" value="PBP_dimer_sf"/>
</dbReference>
<keyword evidence="3" id="KW-0472">Membrane</keyword>
<dbReference type="SUPFAM" id="SSF56519">
    <property type="entry name" value="Penicillin binding protein dimerisation domain"/>
    <property type="match status" value="1"/>
</dbReference>
<keyword evidence="2" id="KW-0645">Protease</keyword>
<keyword evidence="7" id="KW-1185">Reference proteome</keyword>
<dbReference type="PANTHER" id="PTHR30627">
    <property type="entry name" value="PEPTIDOGLYCAN D,D-TRANSPEPTIDASE"/>
    <property type="match status" value="1"/>
</dbReference>
<dbReference type="Pfam" id="PF00905">
    <property type="entry name" value="Transpeptidase"/>
    <property type="match status" value="1"/>
</dbReference>
<dbReference type="PANTHER" id="PTHR30627:SF1">
    <property type="entry name" value="PEPTIDOGLYCAN D,D-TRANSPEPTIDASE FTSI"/>
    <property type="match status" value="1"/>
</dbReference>
<feature type="domain" description="Penicillin-binding protein dimerisation" evidence="5">
    <location>
        <begin position="53"/>
        <end position="252"/>
    </location>
</feature>